<evidence type="ECO:0000313" key="1">
    <source>
        <dbReference type="EMBL" id="GAA4453627.1"/>
    </source>
</evidence>
<name>A0ABP8MRF4_9BACT</name>
<dbReference type="EMBL" id="BAABHD010000022">
    <property type="protein sequence ID" value="GAA4453627.1"/>
    <property type="molecule type" value="Genomic_DNA"/>
</dbReference>
<accession>A0ABP8MRF4</accession>
<evidence type="ECO:0008006" key="3">
    <source>
        <dbReference type="Google" id="ProtNLM"/>
    </source>
</evidence>
<keyword evidence="2" id="KW-1185">Reference proteome</keyword>
<protein>
    <recommendedName>
        <fullName evidence="3">META domain-containing protein</fullName>
    </recommendedName>
</protein>
<reference evidence="2" key="1">
    <citation type="journal article" date="2019" name="Int. J. Syst. Evol. Microbiol.">
        <title>The Global Catalogue of Microorganisms (GCM) 10K type strain sequencing project: providing services to taxonomists for standard genome sequencing and annotation.</title>
        <authorList>
            <consortium name="The Broad Institute Genomics Platform"/>
            <consortium name="The Broad Institute Genome Sequencing Center for Infectious Disease"/>
            <person name="Wu L."/>
            <person name="Ma J."/>
        </authorList>
    </citation>
    <scope>NUCLEOTIDE SEQUENCE [LARGE SCALE GENOMIC DNA]</scope>
    <source>
        <strain evidence="2">JCM 17927</strain>
    </source>
</reference>
<evidence type="ECO:0000313" key="2">
    <source>
        <dbReference type="Proteomes" id="UP001501175"/>
    </source>
</evidence>
<organism evidence="1 2">
    <name type="scientific">Nibrella saemangeumensis</name>
    <dbReference type="NCBI Taxonomy" id="1084526"/>
    <lineage>
        <taxon>Bacteria</taxon>
        <taxon>Pseudomonadati</taxon>
        <taxon>Bacteroidota</taxon>
        <taxon>Cytophagia</taxon>
        <taxon>Cytophagales</taxon>
        <taxon>Spirosomataceae</taxon>
        <taxon>Nibrella</taxon>
    </lineage>
</organism>
<sequence>MAGQDFDLAGRLLRTNLSPDPDTLFVESSSSLFGSYSTCFYQAGMTMTWQCLARISHQATEPTRTLRVMGSQGVLQIAIDVGSYQLINLRGQLVRVV</sequence>
<comment type="caution">
    <text evidence="1">The sequence shown here is derived from an EMBL/GenBank/DDBJ whole genome shotgun (WGS) entry which is preliminary data.</text>
</comment>
<proteinExistence type="predicted"/>
<dbReference type="Proteomes" id="UP001501175">
    <property type="component" value="Unassembled WGS sequence"/>
</dbReference>
<gene>
    <name evidence="1" type="ORF">GCM10023189_18970</name>
</gene>